<dbReference type="EMBL" id="CM042010">
    <property type="protein sequence ID" value="KAI3782085.1"/>
    <property type="molecule type" value="Genomic_DNA"/>
</dbReference>
<sequence length="96" mass="10051">MTNLEHVFVVAERESSAYVVAKANSSASVVAEAESPEMDDYGWNRRRRCEGLSICYGGVGVSGGCCGESRLDGVGCNRGGLAGVVVAGIEEDDMKC</sequence>
<comment type="caution">
    <text evidence="1">The sequence shown here is derived from an EMBL/GenBank/DDBJ whole genome shotgun (WGS) entry which is preliminary data.</text>
</comment>
<evidence type="ECO:0000313" key="2">
    <source>
        <dbReference type="Proteomes" id="UP001055811"/>
    </source>
</evidence>
<gene>
    <name evidence="1" type="ORF">L2E82_12117</name>
</gene>
<accession>A0ACB9GF70</accession>
<reference evidence="1 2" key="2">
    <citation type="journal article" date="2022" name="Mol. Ecol. Resour.">
        <title>The genomes of chicory, endive, great burdock and yacon provide insights into Asteraceae paleo-polyploidization history and plant inulin production.</title>
        <authorList>
            <person name="Fan W."/>
            <person name="Wang S."/>
            <person name="Wang H."/>
            <person name="Wang A."/>
            <person name="Jiang F."/>
            <person name="Liu H."/>
            <person name="Zhao H."/>
            <person name="Xu D."/>
            <person name="Zhang Y."/>
        </authorList>
    </citation>
    <scope>NUCLEOTIDE SEQUENCE [LARGE SCALE GENOMIC DNA]</scope>
    <source>
        <strain evidence="2">cv. Punajuju</strain>
        <tissue evidence="1">Leaves</tissue>
    </source>
</reference>
<reference evidence="2" key="1">
    <citation type="journal article" date="2022" name="Mol. Ecol. Resour.">
        <title>The genomes of chicory, endive, great burdock and yacon provide insights into Asteraceae palaeo-polyploidization history and plant inulin production.</title>
        <authorList>
            <person name="Fan W."/>
            <person name="Wang S."/>
            <person name="Wang H."/>
            <person name="Wang A."/>
            <person name="Jiang F."/>
            <person name="Liu H."/>
            <person name="Zhao H."/>
            <person name="Xu D."/>
            <person name="Zhang Y."/>
        </authorList>
    </citation>
    <scope>NUCLEOTIDE SEQUENCE [LARGE SCALE GENOMIC DNA]</scope>
    <source>
        <strain evidence="2">cv. Punajuju</strain>
    </source>
</reference>
<protein>
    <submittedName>
        <fullName evidence="1">Uncharacterized protein</fullName>
    </submittedName>
</protein>
<dbReference type="Proteomes" id="UP001055811">
    <property type="component" value="Linkage Group LG02"/>
</dbReference>
<name>A0ACB9GF70_CICIN</name>
<proteinExistence type="predicted"/>
<keyword evidence="2" id="KW-1185">Reference proteome</keyword>
<evidence type="ECO:0000313" key="1">
    <source>
        <dbReference type="EMBL" id="KAI3782085.1"/>
    </source>
</evidence>
<organism evidence="1 2">
    <name type="scientific">Cichorium intybus</name>
    <name type="common">Chicory</name>
    <dbReference type="NCBI Taxonomy" id="13427"/>
    <lineage>
        <taxon>Eukaryota</taxon>
        <taxon>Viridiplantae</taxon>
        <taxon>Streptophyta</taxon>
        <taxon>Embryophyta</taxon>
        <taxon>Tracheophyta</taxon>
        <taxon>Spermatophyta</taxon>
        <taxon>Magnoliopsida</taxon>
        <taxon>eudicotyledons</taxon>
        <taxon>Gunneridae</taxon>
        <taxon>Pentapetalae</taxon>
        <taxon>asterids</taxon>
        <taxon>campanulids</taxon>
        <taxon>Asterales</taxon>
        <taxon>Asteraceae</taxon>
        <taxon>Cichorioideae</taxon>
        <taxon>Cichorieae</taxon>
        <taxon>Cichoriinae</taxon>
        <taxon>Cichorium</taxon>
    </lineage>
</organism>